<protein>
    <submittedName>
        <fullName evidence="2">Uncharacterized protein</fullName>
    </submittedName>
</protein>
<dbReference type="EMBL" id="PGCJ01000203">
    <property type="protein sequence ID" value="PLW38764.1"/>
    <property type="molecule type" value="Genomic_DNA"/>
</dbReference>
<evidence type="ECO:0000313" key="5">
    <source>
        <dbReference type="Proteomes" id="UP000235392"/>
    </source>
</evidence>
<dbReference type="Proteomes" id="UP000235392">
    <property type="component" value="Unassembled WGS sequence"/>
</dbReference>
<comment type="caution">
    <text evidence="2">The sequence shown here is derived from an EMBL/GenBank/DDBJ whole genome shotgun (WGS) entry which is preliminary data.</text>
</comment>
<keyword evidence="1" id="KW-0732">Signal</keyword>
<reference evidence="4 5" key="1">
    <citation type="submission" date="2017-11" db="EMBL/GenBank/DDBJ databases">
        <title>De novo assembly and phasing of dikaryotic genomes from two isolates of Puccinia coronata f. sp. avenae, the causal agent of oat crown rust.</title>
        <authorList>
            <person name="Miller M.E."/>
            <person name="Zhang Y."/>
            <person name="Omidvar V."/>
            <person name="Sperschneider J."/>
            <person name="Schwessinger B."/>
            <person name="Raley C."/>
            <person name="Palmer J.M."/>
            <person name="Garnica D."/>
            <person name="Upadhyaya N."/>
            <person name="Rathjen J."/>
            <person name="Taylor J.M."/>
            <person name="Park R.F."/>
            <person name="Dodds P.N."/>
            <person name="Hirsch C.D."/>
            <person name="Kianian S.F."/>
            <person name="Figueroa M."/>
        </authorList>
    </citation>
    <scope>NUCLEOTIDE SEQUENCE [LARGE SCALE GENOMIC DNA]</scope>
    <source>
        <strain evidence="2">12NC29</strain>
        <strain evidence="3">12SD80</strain>
    </source>
</reference>
<dbReference type="EMBL" id="PGCI01000052">
    <property type="protein sequence ID" value="PLW44988.1"/>
    <property type="molecule type" value="Genomic_DNA"/>
</dbReference>
<feature type="signal peptide" evidence="1">
    <location>
        <begin position="1"/>
        <end position="20"/>
    </location>
</feature>
<feature type="chain" id="PRO_5015083892" evidence="1">
    <location>
        <begin position="21"/>
        <end position="140"/>
    </location>
</feature>
<dbReference type="AlphaFoldDB" id="A0A2N5ULY4"/>
<sequence>MKITGTTIINILCSVSAICAVESSSGEINHFPVRNWQIAQGTSGTPRGWASGFYKRELDVNDLVLGKKDSAFHFQVSKGTEAGKILLVNHSTQPLEYRLQVEGGLFKDRWLTGVLRSNGKFTTDAKEVKVFVKKPIDEQK</sequence>
<accession>A0A2N5ULY4</accession>
<evidence type="ECO:0000313" key="4">
    <source>
        <dbReference type="Proteomes" id="UP000235388"/>
    </source>
</evidence>
<keyword evidence="4" id="KW-1185">Reference proteome</keyword>
<gene>
    <name evidence="2" type="ORF">PCANC_19298</name>
    <name evidence="3" type="ORF">PCASD_06934</name>
</gene>
<organism evidence="2 4">
    <name type="scientific">Puccinia coronata f. sp. avenae</name>
    <dbReference type="NCBI Taxonomy" id="200324"/>
    <lineage>
        <taxon>Eukaryota</taxon>
        <taxon>Fungi</taxon>
        <taxon>Dikarya</taxon>
        <taxon>Basidiomycota</taxon>
        <taxon>Pucciniomycotina</taxon>
        <taxon>Pucciniomycetes</taxon>
        <taxon>Pucciniales</taxon>
        <taxon>Pucciniaceae</taxon>
        <taxon>Puccinia</taxon>
    </lineage>
</organism>
<dbReference type="Proteomes" id="UP000235388">
    <property type="component" value="Unassembled WGS sequence"/>
</dbReference>
<name>A0A2N5ULY4_9BASI</name>
<evidence type="ECO:0000313" key="2">
    <source>
        <dbReference type="EMBL" id="PLW38764.1"/>
    </source>
</evidence>
<evidence type="ECO:0000313" key="3">
    <source>
        <dbReference type="EMBL" id="PLW44988.1"/>
    </source>
</evidence>
<evidence type="ECO:0000256" key="1">
    <source>
        <dbReference type="SAM" id="SignalP"/>
    </source>
</evidence>
<proteinExistence type="predicted"/>